<organism evidence="3 4">
    <name type="scientific">Oenococcus oeni ATCC BAA-1163</name>
    <dbReference type="NCBI Taxonomy" id="379360"/>
    <lineage>
        <taxon>Bacteria</taxon>
        <taxon>Bacillati</taxon>
        <taxon>Bacillota</taxon>
        <taxon>Bacilli</taxon>
        <taxon>Lactobacillales</taxon>
        <taxon>Lactobacillaceae</taxon>
        <taxon>Oenococcus</taxon>
    </lineage>
</organism>
<dbReference type="HOGENOM" id="CLU_024617_6_2_9"/>
<evidence type="ECO:0000313" key="4">
    <source>
        <dbReference type="Proteomes" id="UP000003346"/>
    </source>
</evidence>
<accession>A0NKK3</accession>
<feature type="domain" description="YdbS-like PH" evidence="2">
    <location>
        <begin position="80"/>
        <end position="150"/>
    </location>
</feature>
<feature type="transmembrane region" description="Helical" evidence="1">
    <location>
        <begin position="196"/>
        <end position="217"/>
    </location>
</feature>
<evidence type="ECO:0000256" key="1">
    <source>
        <dbReference type="SAM" id="Phobius"/>
    </source>
</evidence>
<dbReference type="AlphaFoldDB" id="A0NKK3"/>
<keyword evidence="1" id="KW-0472">Membrane</keyword>
<feature type="transmembrane region" description="Helical" evidence="1">
    <location>
        <begin position="367"/>
        <end position="385"/>
    </location>
</feature>
<feature type="domain" description="YdbS-like PH" evidence="2">
    <location>
        <begin position="424"/>
        <end position="493"/>
    </location>
</feature>
<feature type="transmembrane region" description="Helical" evidence="1">
    <location>
        <begin position="26"/>
        <end position="48"/>
    </location>
</feature>
<feature type="domain" description="YdbS-like PH" evidence="2">
    <location>
        <begin position="264"/>
        <end position="339"/>
    </location>
</feature>
<evidence type="ECO:0000313" key="3">
    <source>
        <dbReference type="EMBL" id="EAV39056.1"/>
    </source>
</evidence>
<keyword evidence="1" id="KW-0812">Transmembrane</keyword>
<dbReference type="Pfam" id="PF03703">
    <property type="entry name" value="bPH_2"/>
    <property type="match status" value="3"/>
</dbReference>
<dbReference type="PIRSF" id="PIRSF026631">
    <property type="entry name" value="UCP026631"/>
    <property type="match status" value="1"/>
</dbReference>
<protein>
    <submittedName>
        <fullName evidence="3">Membrane protein</fullName>
    </submittedName>
</protein>
<feature type="transmembrane region" description="Helical" evidence="1">
    <location>
        <begin position="391"/>
        <end position="411"/>
    </location>
</feature>
<dbReference type="EMBL" id="AAUV01000058">
    <property type="protein sequence ID" value="EAV39056.1"/>
    <property type="molecule type" value="Genomic_DNA"/>
</dbReference>
<keyword evidence="1" id="KW-1133">Transmembrane helix</keyword>
<feature type="transmembrane region" description="Helical" evidence="1">
    <location>
        <begin position="60"/>
        <end position="81"/>
    </location>
</feature>
<dbReference type="InterPro" id="IPR014529">
    <property type="entry name" value="UCP026631"/>
</dbReference>
<dbReference type="InterPro" id="IPR005182">
    <property type="entry name" value="YdbS-like_PH"/>
</dbReference>
<gene>
    <name evidence="3" type="ORF">OENOO_63092</name>
</gene>
<evidence type="ECO:0000259" key="2">
    <source>
        <dbReference type="Pfam" id="PF03703"/>
    </source>
</evidence>
<sequence>MIRLCTWLWRPAMNKIMNKNSRLHPLAFFVFLYNNLKRYLLFIIFLFFEIIGDRHSGLLLYGSLILLLIFSFIDALFRYIFFAYRFDENSLTIDSGVFVRHHEHIPFNKIQTIQHKQWFFLQPFGLESLSIETAGHNDGKAEAILPVIPLKISNFIEKLNQQSRLEDVSSEVVPQQVKNKKIDSNYQINFHDLSKYALTSFGIIPTLLGFVGFFSQVDDYLPQSIKKPVESTINSLVAQEFLIILILILLFSLLASYLTTIQKYYHFTLIKSEHKLTTIRGFFQRYVVSLPLKKIQAVFVKQSILRQWLKLATVETIVASDAGKNEKDGGDLVILPVIEKQQLFQQVQKFISYFPKQMPKLTHLPTFQSWYFIRNAILVCLLPIVALIYFYHFWGCFSLLIVPLVISLGYYKSRHMAFVIIPGGRYLFQSGRFWTNELYLIQQNKIQSVSYRQTIWMARKHLVHLSISIRHANSNHEVQIRYLPEKEARRIYNCYLNKSNT</sequence>
<feature type="transmembrane region" description="Helical" evidence="1">
    <location>
        <begin position="237"/>
        <end position="258"/>
    </location>
</feature>
<dbReference type="PANTHER" id="PTHR34473">
    <property type="entry name" value="UPF0699 TRANSMEMBRANE PROTEIN YDBS"/>
    <property type="match status" value="1"/>
</dbReference>
<dbReference type="Proteomes" id="UP000003346">
    <property type="component" value="Unassembled WGS sequence"/>
</dbReference>
<dbReference type="PANTHER" id="PTHR34473:SF2">
    <property type="entry name" value="UPF0699 TRANSMEMBRANE PROTEIN YDBT"/>
    <property type="match status" value="1"/>
</dbReference>
<proteinExistence type="predicted"/>
<name>A0NKK3_OENOE</name>
<comment type="caution">
    <text evidence="3">The sequence shown here is derived from an EMBL/GenBank/DDBJ whole genome shotgun (WGS) entry which is preliminary data.</text>
</comment>
<reference evidence="3 4" key="1">
    <citation type="submission" date="2006-11" db="EMBL/GenBank/DDBJ databases">
        <authorList>
            <consortium name="Laboratoire de Microbiologie (Universite Bourgogne)"/>
            <consortium name="GENOME Express"/>
            <consortium name="UMR Oenologie Ampelologie (Universite Bordeaux 2)"/>
            <person name="Guzzo J."/>
        </authorList>
    </citation>
    <scope>NUCLEOTIDE SEQUENCE [LARGE SCALE GENOMIC DNA]</scope>
    <source>
        <strain evidence="3 4">ATCC BAA-1163</strain>
    </source>
</reference>